<dbReference type="Gene3D" id="2.70.98.60">
    <property type="entry name" value="alpha-galactosidase from lactobacil brevis"/>
    <property type="match status" value="1"/>
</dbReference>
<evidence type="ECO:0000313" key="3">
    <source>
        <dbReference type="Proteomes" id="UP001321498"/>
    </source>
</evidence>
<dbReference type="Pfam" id="PF02065">
    <property type="entry name" value="Melibiase"/>
    <property type="match status" value="1"/>
</dbReference>
<proteinExistence type="predicted"/>
<dbReference type="InterPro" id="IPR017853">
    <property type="entry name" value="GH"/>
</dbReference>
<name>A0ABM8GBV2_9MICO</name>
<evidence type="ECO:0000313" key="2">
    <source>
        <dbReference type="EMBL" id="BDZ45716.1"/>
    </source>
</evidence>
<keyword evidence="3" id="KW-1185">Reference proteome</keyword>
<dbReference type="InterPro" id="IPR031704">
    <property type="entry name" value="Glyco_hydro_36_N"/>
</dbReference>
<reference evidence="3" key="1">
    <citation type="journal article" date="2019" name="Int. J. Syst. Evol. Microbiol.">
        <title>The Global Catalogue of Microorganisms (GCM) 10K type strain sequencing project: providing services to taxonomists for standard genome sequencing and annotation.</title>
        <authorList>
            <consortium name="The Broad Institute Genomics Platform"/>
            <consortium name="The Broad Institute Genome Sequencing Center for Infectious Disease"/>
            <person name="Wu L."/>
            <person name="Ma J."/>
        </authorList>
    </citation>
    <scope>NUCLEOTIDE SEQUENCE [LARGE SCALE GENOMIC DNA]</scope>
    <source>
        <strain evidence="3">NBRC 108725</strain>
    </source>
</reference>
<dbReference type="Pfam" id="PF16875">
    <property type="entry name" value="Glyco_hydro_36N"/>
    <property type="match status" value="1"/>
</dbReference>
<dbReference type="EMBL" id="AP027731">
    <property type="protein sequence ID" value="BDZ45716.1"/>
    <property type="molecule type" value="Genomic_DNA"/>
</dbReference>
<dbReference type="RefSeq" id="WP_286278961.1">
    <property type="nucleotide sequence ID" value="NZ_AP027731.1"/>
</dbReference>
<dbReference type="Proteomes" id="UP001321498">
    <property type="component" value="Chromosome"/>
</dbReference>
<accession>A0ABM8GBV2</accession>
<dbReference type="InterPro" id="IPR038417">
    <property type="entry name" value="Alpga-gal_N_sf"/>
</dbReference>
<organism evidence="2 3">
    <name type="scientific">Naasia aerilata</name>
    <dbReference type="NCBI Taxonomy" id="1162966"/>
    <lineage>
        <taxon>Bacteria</taxon>
        <taxon>Bacillati</taxon>
        <taxon>Actinomycetota</taxon>
        <taxon>Actinomycetes</taxon>
        <taxon>Micrococcales</taxon>
        <taxon>Microbacteriaceae</taxon>
        <taxon>Naasia</taxon>
    </lineage>
</organism>
<gene>
    <name evidence="2" type="ORF">GCM10025866_16250</name>
</gene>
<dbReference type="SUPFAM" id="SSF51445">
    <property type="entry name" value="(Trans)glycosidases"/>
    <property type="match status" value="1"/>
</dbReference>
<evidence type="ECO:0000259" key="1">
    <source>
        <dbReference type="Pfam" id="PF16875"/>
    </source>
</evidence>
<protein>
    <recommendedName>
        <fullName evidence="1">Glycosyl hydrolase family 36 N-terminal domain-containing protein</fullName>
    </recommendedName>
</protein>
<dbReference type="Gene3D" id="3.20.20.70">
    <property type="entry name" value="Aldolase class I"/>
    <property type="match status" value="1"/>
</dbReference>
<feature type="domain" description="Glycosyl hydrolase family 36 N-terminal" evidence="1">
    <location>
        <begin position="29"/>
        <end position="161"/>
    </location>
</feature>
<dbReference type="InterPro" id="IPR013785">
    <property type="entry name" value="Aldolase_TIM"/>
</dbReference>
<sequence length="386" mass="41625">MDTLPAMLSGVEAALDWSDDAPVRLAVGLPDASSPWTARPLVELFTADEQRARTSEGYLRSQIGERLRHRDIRRSESDRSAVLEVDQEDPLTGLRVTTRVEAPAGLPALRVSSTVTNGGEEGVILTGATTLSVGIPTGPGMRLLSARSEWLGEARWAEQELDAVLPDLSLSAHGQDARGKYAQASRGTWSTGGAVPSGTIFDRDTGAALGWQIESAGGWLWELSRLRDGARLTLAGPQDLEHQFALRLEPGASWTTVPAAVVLSPDGSDGAFAELTRYRRWLRAPRAAGRALPLVYNDFMNTLMGNPTTDRVAPLIEHAAAAGADIFCIDAGWYADEPGWWDSVGEWLPSERRFPRGLAEVTDAIRAAGMRVGLWLEPEAVGVRSP</sequence>